<dbReference type="EMBL" id="VMFD01000001">
    <property type="protein sequence ID" value="TSC66607.1"/>
    <property type="molecule type" value="Genomic_DNA"/>
</dbReference>
<accession>A0A554JDX8</accession>
<name>A0A554JDX8_9BACT</name>
<protein>
    <submittedName>
        <fullName evidence="1">Uncharacterized protein</fullName>
    </submittedName>
</protein>
<gene>
    <name evidence="1" type="ORF">CEO22_13</name>
</gene>
<evidence type="ECO:0000313" key="2">
    <source>
        <dbReference type="Proteomes" id="UP000316253"/>
    </source>
</evidence>
<evidence type="ECO:0000313" key="1">
    <source>
        <dbReference type="EMBL" id="TSC66607.1"/>
    </source>
</evidence>
<organism evidence="1 2">
    <name type="scientific">Candidatus Berkelbacteria bacterium Gr01-1014_85</name>
    <dbReference type="NCBI Taxonomy" id="2017150"/>
    <lineage>
        <taxon>Bacteria</taxon>
        <taxon>Candidatus Berkelbacteria</taxon>
    </lineage>
</organism>
<proteinExistence type="predicted"/>
<sequence>MDSASVMYHDKFMQERGDKVHDIDAILREAQTEIAEARSGALLTRRTIERSVPIETTGSMSPYEAKLRADLAKLKSVLQAATISNATISPGLSETIASIEQQLEQYDQKTESNPAETNELAAHFGLEDENDPEVAAVLAKLGEQEQKAIQAVVERLDRFEDQYPKYDYESVVHRCRQALVRRLVGHFFQVAQERQVRQNLDKLTASPAEAIRISESLLELLKGRILSDALEIASNSGVRSTHLTEGSLCLDGILAYSLIGGGYGYADGERVLVKACSKQQFRSPSPNGYGFLTEERDTCQPTFFYLNGLFERYPTFMRELACTQEA</sequence>
<reference evidence="1 2" key="1">
    <citation type="submission" date="2017-08" db="EMBL/GenBank/DDBJ databases">
        <title>Mechanisms for carbon and nitrogen cycling indicate functional differentiation within the Candidate Phyla Radiation.</title>
        <authorList>
            <person name="Danczak R.E."/>
            <person name="Johnston M.D."/>
            <person name="Kenah C."/>
            <person name="Slattery M."/>
            <person name="Wrighton K.C."/>
            <person name="Wilkins M.J."/>
        </authorList>
    </citation>
    <scope>NUCLEOTIDE SEQUENCE [LARGE SCALE GENOMIC DNA]</scope>
    <source>
        <strain evidence="1">Gr01-1014_85</strain>
    </source>
</reference>
<dbReference type="Proteomes" id="UP000316253">
    <property type="component" value="Unassembled WGS sequence"/>
</dbReference>
<dbReference type="AlphaFoldDB" id="A0A554JDX8"/>
<comment type="caution">
    <text evidence="1">The sequence shown here is derived from an EMBL/GenBank/DDBJ whole genome shotgun (WGS) entry which is preliminary data.</text>
</comment>